<keyword evidence="2" id="KW-1185">Reference proteome</keyword>
<dbReference type="Proteomes" id="UP000646523">
    <property type="component" value="Unassembled WGS sequence"/>
</dbReference>
<dbReference type="RefSeq" id="WP_189125129.1">
    <property type="nucleotide sequence ID" value="NZ_BMNH01000009.1"/>
</dbReference>
<evidence type="ECO:0000313" key="1">
    <source>
        <dbReference type="EMBL" id="GGO70658.1"/>
    </source>
</evidence>
<proteinExistence type="predicted"/>
<reference evidence="1" key="1">
    <citation type="journal article" date="2014" name="Int. J. Syst. Evol. Microbiol.">
        <title>Complete genome sequence of Corynebacterium casei LMG S-19264T (=DSM 44701T), isolated from a smear-ripened cheese.</title>
        <authorList>
            <consortium name="US DOE Joint Genome Institute (JGI-PGF)"/>
            <person name="Walter F."/>
            <person name="Albersmeier A."/>
            <person name="Kalinowski J."/>
            <person name="Ruckert C."/>
        </authorList>
    </citation>
    <scope>NUCLEOTIDE SEQUENCE</scope>
    <source>
        <strain evidence="1">CGMCC 4.7368</strain>
    </source>
</reference>
<evidence type="ECO:0000313" key="2">
    <source>
        <dbReference type="Proteomes" id="UP000646523"/>
    </source>
</evidence>
<reference evidence="1" key="2">
    <citation type="submission" date="2020-09" db="EMBL/GenBank/DDBJ databases">
        <authorList>
            <person name="Sun Q."/>
            <person name="Zhou Y."/>
        </authorList>
    </citation>
    <scope>NUCLEOTIDE SEQUENCE</scope>
    <source>
        <strain evidence="1">CGMCC 4.7368</strain>
    </source>
</reference>
<organism evidence="1 2">
    <name type="scientific">Nonomuraea cavernae</name>
    <dbReference type="NCBI Taxonomy" id="2045107"/>
    <lineage>
        <taxon>Bacteria</taxon>
        <taxon>Bacillati</taxon>
        <taxon>Actinomycetota</taxon>
        <taxon>Actinomycetes</taxon>
        <taxon>Streptosporangiales</taxon>
        <taxon>Streptosporangiaceae</taxon>
        <taxon>Nonomuraea</taxon>
    </lineage>
</organism>
<sequence>MGMTTTEPPTFAELRQRILDGGDVTPEEYERARVLAELDELQQQADQRAATRQAEAERAARFDDLRTRARGILDQRQQRDTLADTLRQTLAEMIRIQDAMEADRDAVISGLLAEGIRPGNEDHGIGWANADAFTQADHIRLDGNRVALGNIRVPIQDALAGALADTGKVRGYIGAIAPGRPR</sequence>
<protein>
    <submittedName>
        <fullName evidence="1">Uncharacterized protein</fullName>
    </submittedName>
</protein>
<comment type="caution">
    <text evidence="1">The sequence shown here is derived from an EMBL/GenBank/DDBJ whole genome shotgun (WGS) entry which is preliminary data.</text>
</comment>
<accession>A0A918DJN0</accession>
<gene>
    <name evidence="1" type="ORF">GCM10012289_34570</name>
</gene>
<dbReference type="AlphaFoldDB" id="A0A918DJN0"/>
<dbReference type="EMBL" id="BMNH01000009">
    <property type="protein sequence ID" value="GGO70658.1"/>
    <property type="molecule type" value="Genomic_DNA"/>
</dbReference>
<name>A0A918DJN0_9ACTN</name>